<feature type="transmembrane region" description="Helical" evidence="1">
    <location>
        <begin position="47"/>
        <end position="67"/>
    </location>
</feature>
<accession>A0ABZ2YHL0</accession>
<name>A0ABZ2YHL0_9BACT</name>
<sequence>MNKLQMFRKLLRPEALLVLMAVFFYIRQLMAGKEGYTIHFHDTFYLIRWPWWFAPGAMLLLLLAFIYRQTRNYRQIQSLQYFHVLSFIVVPVLTWMLSPGFQPEVLSGHQNGSFTPKTYLPYLGLVMLLFLALGQTAFLANLAIGFIRGKKSAGPVQ</sequence>
<reference evidence="3" key="1">
    <citation type="submission" date="2024-03" db="EMBL/GenBank/DDBJ databases">
        <title>Chitinophaga horti sp. nov., isolated from garden soil.</title>
        <authorList>
            <person name="Lee D.S."/>
            <person name="Han D.M."/>
            <person name="Baek J.H."/>
            <person name="Choi D.G."/>
            <person name="Jeon J.H."/>
            <person name="Jeon C.O."/>
        </authorList>
    </citation>
    <scope>NUCLEOTIDE SEQUENCE [LARGE SCALE GENOMIC DNA]</scope>
    <source>
        <strain evidence="3">GPA1</strain>
    </source>
</reference>
<evidence type="ECO:0000256" key="1">
    <source>
        <dbReference type="SAM" id="Phobius"/>
    </source>
</evidence>
<dbReference type="EMBL" id="CP149822">
    <property type="protein sequence ID" value="WZN39003.1"/>
    <property type="molecule type" value="Genomic_DNA"/>
</dbReference>
<keyword evidence="3" id="KW-1185">Reference proteome</keyword>
<organism evidence="2 3">
    <name type="scientific">Chitinophaga pollutisoli</name>
    <dbReference type="NCBI Taxonomy" id="3133966"/>
    <lineage>
        <taxon>Bacteria</taxon>
        <taxon>Pseudomonadati</taxon>
        <taxon>Bacteroidota</taxon>
        <taxon>Chitinophagia</taxon>
        <taxon>Chitinophagales</taxon>
        <taxon>Chitinophagaceae</taxon>
        <taxon>Chitinophaga</taxon>
    </lineage>
</organism>
<keyword evidence="1" id="KW-0472">Membrane</keyword>
<feature type="transmembrane region" description="Helical" evidence="1">
    <location>
        <begin position="119"/>
        <end position="144"/>
    </location>
</feature>
<protein>
    <submittedName>
        <fullName evidence="2">Uncharacterized protein</fullName>
    </submittedName>
</protein>
<evidence type="ECO:0000313" key="2">
    <source>
        <dbReference type="EMBL" id="WZN39003.1"/>
    </source>
</evidence>
<gene>
    <name evidence="2" type="ORF">WJU16_13420</name>
</gene>
<evidence type="ECO:0000313" key="3">
    <source>
        <dbReference type="Proteomes" id="UP001485459"/>
    </source>
</evidence>
<feature type="transmembrane region" description="Helical" evidence="1">
    <location>
        <begin position="79"/>
        <end position="99"/>
    </location>
</feature>
<keyword evidence="1" id="KW-1133">Transmembrane helix</keyword>
<proteinExistence type="predicted"/>
<dbReference type="Proteomes" id="UP001485459">
    <property type="component" value="Chromosome"/>
</dbReference>
<keyword evidence="1" id="KW-0812">Transmembrane</keyword>
<dbReference type="RefSeq" id="WP_341834012.1">
    <property type="nucleotide sequence ID" value="NZ_CP149822.1"/>
</dbReference>